<accession>A0AAE3GVF4</accession>
<dbReference type="EMBL" id="JAMZMM010000277">
    <property type="protein sequence ID" value="MCP2731079.1"/>
    <property type="molecule type" value="Genomic_DNA"/>
</dbReference>
<sequence length="85" mass="9711">MGSGFFGVGNGENISQIPKNWPKPFLIQELIELSIPEVYRFYCVDGELFGFNARRFPDKNIKSPWVAHAQGARYEYGENPDKEAK</sequence>
<evidence type="ECO:0000313" key="2">
    <source>
        <dbReference type="Proteomes" id="UP001204953"/>
    </source>
</evidence>
<evidence type="ECO:0000313" key="1">
    <source>
        <dbReference type="EMBL" id="MCP2731079.1"/>
    </source>
</evidence>
<comment type="caution">
    <text evidence="1">The sequence shown here is derived from an EMBL/GenBank/DDBJ whole genome shotgun (WGS) entry which is preliminary data.</text>
</comment>
<dbReference type="Proteomes" id="UP001204953">
    <property type="component" value="Unassembled WGS sequence"/>
</dbReference>
<keyword evidence="2" id="KW-1185">Reference proteome</keyword>
<organism evidence="1 2">
    <name type="scientific">Limnofasciculus baicalensis BBK-W-15</name>
    <dbReference type="NCBI Taxonomy" id="2699891"/>
    <lineage>
        <taxon>Bacteria</taxon>
        <taxon>Bacillati</taxon>
        <taxon>Cyanobacteriota</taxon>
        <taxon>Cyanophyceae</taxon>
        <taxon>Coleofasciculales</taxon>
        <taxon>Coleofasciculaceae</taxon>
        <taxon>Limnofasciculus</taxon>
        <taxon>Limnofasciculus baicalensis</taxon>
    </lineage>
</organism>
<reference evidence="1" key="1">
    <citation type="submission" date="2022-06" db="EMBL/GenBank/DDBJ databases">
        <title>New cyanobacteria of genus Symplocastrum in benthos of Lake Baikal.</title>
        <authorList>
            <person name="Sorokovikova E."/>
            <person name="Tikhonova I."/>
            <person name="Krasnopeev A."/>
            <person name="Evseev P."/>
            <person name="Gladkikh A."/>
            <person name="Belykh O."/>
        </authorList>
    </citation>
    <scope>NUCLEOTIDE SEQUENCE</scope>
    <source>
        <strain evidence="1">BBK-W-15</strain>
    </source>
</reference>
<protein>
    <submittedName>
        <fullName evidence="1">Uncharacterized protein</fullName>
    </submittedName>
</protein>
<proteinExistence type="predicted"/>
<gene>
    <name evidence="1" type="ORF">NJ959_21870</name>
</gene>
<name>A0AAE3GVF4_9CYAN</name>
<dbReference type="AlphaFoldDB" id="A0AAE3GVF4"/>